<keyword evidence="10" id="KW-0508">mRNA splicing</keyword>
<evidence type="ECO:0000256" key="7">
    <source>
        <dbReference type="ARBA" id="ARBA00022801"/>
    </source>
</evidence>
<dbReference type="GO" id="GO:0030245">
    <property type="term" value="P:cellulose catabolic process"/>
    <property type="evidence" value="ECO:0007669"/>
    <property type="project" value="UniProtKB-KW"/>
</dbReference>
<feature type="signal peptide" evidence="19">
    <location>
        <begin position="1"/>
        <end position="23"/>
    </location>
</feature>
<dbReference type="Gene3D" id="2.40.30.10">
    <property type="entry name" value="Translation factors"/>
    <property type="match status" value="1"/>
</dbReference>
<dbReference type="Proteomes" id="UP000654075">
    <property type="component" value="Unassembled WGS sequence"/>
</dbReference>
<dbReference type="SUPFAM" id="SSF52540">
    <property type="entry name" value="P-loop containing nucleoside triphosphate hydrolases"/>
    <property type="match status" value="1"/>
</dbReference>
<evidence type="ECO:0000256" key="2">
    <source>
        <dbReference type="ARBA" id="ARBA00006044"/>
    </source>
</evidence>
<dbReference type="SMART" id="SM00838">
    <property type="entry name" value="EFG_C"/>
    <property type="match status" value="1"/>
</dbReference>
<feature type="domain" description="Translation elongation factor EFG/EF2" evidence="21">
    <location>
        <begin position="1584"/>
        <end position="1705"/>
    </location>
</feature>
<dbReference type="InterPro" id="IPR027417">
    <property type="entry name" value="P-loop_NTPase"/>
</dbReference>
<keyword evidence="18" id="KW-0472">Membrane</keyword>
<dbReference type="InterPro" id="IPR005517">
    <property type="entry name" value="Transl_elong_EFG/EF2_IV"/>
</dbReference>
<keyword evidence="7" id="KW-0378">Hydrolase</keyword>
<comment type="subcellular location">
    <subcellularLocation>
        <location evidence="1">Nucleus</location>
    </subcellularLocation>
</comment>
<feature type="chain" id="PRO_5032489475" description="116 kDa U5 small nuclear ribonucleoprotein component" evidence="19">
    <location>
        <begin position="24"/>
        <end position="1829"/>
    </location>
</feature>
<dbReference type="Gene3D" id="3.30.70.240">
    <property type="match status" value="1"/>
</dbReference>
<reference evidence="22" key="1">
    <citation type="submission" date="2021-02" db="EMBL/GenBank/DDBJ databases">
        <authorList>
            <person name="Dougan E. K."/>
            <person name="Rhodes N."/>
            <person name="Thang M."/>
            <person name="Chan C."/>
        </authorList>
    </citation>
    <scope>NUCLEOTIDE SEQUENCE</scope>
</reference>
<dbReference type="SUPFAM" id="SSF54980">
    <property type="entry name" value="EF-G C-terminal domain-like"/>
    <property type="match status" value="2"/>
</dbReference>
<keyword evidence="18" id="KW-1133">Transmembrane helix</keyword>
<dbReference type="CDD" id="cd04098">
    <property type="entry name" value="eEF2_C_snRNP"/>
    <property type="match status" value="1"/>
</dbReference>
<dbReference type="SUPFAM" id="SSF49899">
    <property type="entry name" value="Concanavalin A-like lectins/glucanases"/>
    <property type="match status" value="1"/>
</dbReference>
<dbReference type="Gene3D" id="3.40.50.300">
    <property type="entry name" value="P-loop containing nucleotide triphosphate hydrolases"/>
    <property type="match status" value="1"/>
</dbReference>
<dbReference type="GO" id="GO:0030623">
    <property type="term" value="F:U5 snRNA binding"/>
    <property type="evidence" value="ECO:0007669"/>
    <property type="project" value="TreeGrafter"/>
</dbReference>
<dbReference type="Pfam" id="PF16004">
    <property type="entry name" value="EFTUD2"/>
    <property type="match status" value="1"/>
</dbReference>
<dbReference type="SUPFAM" id="SSF50447">
    <property type="entry name" value="Translation proteins"/>
    <property type="match status" value="1"/>
</dbReference>
<dbReference type="CDD" id="cd01683">
    <property type="entry name" value="EF2_IV_snRNP"/>
    <property type="match status" value="1"/>
</dbReference>
<keyword evidence="11" id="KW-0539">Nucleus</keyword>
<feature type="transmembrane region" description="Helical" evidence="18">
    <location>
        <begin position="1776"/>
        <end position="1797"/>
    </location>
</feature>
<dbReference type="Pfam" id="PF14492">
    <property type="entry name" value="EFG_III"/>
    <property type="match status" value="1"/>
</dbReference>
<dbReference type="PANTHER" id="PTHR42908:SF6">
    <property type="entry name" value="116 KDA U5 SMALL NUCLEAR RIBONUCLEOPROTEIN COMPONENT"/>
    <property type="match status" value="1"/>
</dbReference>
<dbReference type="Pfam" id="PF00561">
    <property type="entry name" value="Abhydrolase_1"/>
    <property type="match status" value="1"/>
</dbReference>
<feature type="transmembrane region" description="Helical" evidence="18">
    <location>
        <begin position="1804"/>
        <end position="1825"/>
    </location>
</feature>
<dbReference type="Pfam" id="PF03144">
    <property type="entry name" value="GTP_EFTU_D2"/>
    <property type="match status" value="1"/>
</dbReference>
<name>A0A813FE15_POLGL</name>
<dbReference type="InterPro" id="IPR014721">
    <property type="entry name" value="Ribsml_uS5_D2-typ_fold_subgr"/>
</dbReference>
<dbReference type="InterPro" id="IPR004161">
    <property type="entry name" value="EFTu-like_2"/>
</dbReference>
<evidence type="ECO:0000256" key="16">
    <source>
        <dbReference type="ARBA" id="ARBA00045974"/>
    </source>
</evidence>
<evidence type="ECO:0000259" key="21">
    <source>
        <dbReference type="SMART" id="SM00889"/>
    </source>
</evidence>
<evidence type="ECO:0000256" key="8">
    <source>
        <dbReference type="ARBA" id="ARBA00023001"/>
    </source>
</evidence>
<dbReference type="Gene3D" id="3.30.230.10">
    <property type="match status" value="1"/>
</dbReference>
<dbReference type="SUPFAM" id="SSF53474">
    <property type="entry name" value="alpha/beta-Hydrolases"/>
    <property type="match status" value="1"/>
</dbReference>
<dbReference type="PRINTS" id="PR00734">
    <property type="entry name" value="GLHYDRLASE7"/>
</dbReference>
<evidence type="ECO:0000256" key="4">
    <source>
        <dbReference type="ARBA" id="ARBA00022664"/>
    </source>
</evidence>
<comment type="function">
    <text evidence="16">Required for pre-mRNA splicing as component of the spliceosome, including pre-catalytic, catalytic and post-catalytic spliceosomal complexes. Component of the U5 snRNP and the U4/U6-U5 tri-snRNP complex, a building block of the spliceosome. As a component of the minor spliceosome, involved in the splicing of U12-type introns in pre-mRNAs.</text>
</comment>
<feature type="region of interest" description="Disordered" evidence="17">
    <location>
        <begin position="880"/>
        <end position="899"/>
    </location>
</feature>
<dbReference type="GO" id="GO:0005829">
    <property type="term" value="C:cytosol"/>
    <property type="evidence" value="ECO:0007669"/>
    <property type="project" value="TreeGrafter"/>
</dbReference>
<dbReference type="SMART" id="SM00889">
    <property type="entry name" value="EFG_IV"/>
    <property type="match status" value="1"/>
</dbReference>
<evidence type="ECO:0000259" key="20">
    <source>
        <dbReference type="SMART" id="SM00838"/>
    </source>
</evidence>
<dbReference type="InterPro" id="IPR000640">
    <property type="entry name" value="EFG_V-like"/>
</dbReference>
<dbReference type="GO" id="GO:0004553">
    <property type="term" value="F:hydrolase activity, hydrolyzing O-glycosyl compounds"/>
    <property type="evidence" value="ECO:0007669"/>
    <property type="project" value="InterPro"/>
</dbReference>
<dbReference type="InterPro" id="IPR013320">
    <property type="entry name" value="ConA-like_dom_sf"/>
</dbReference>
<comment type="caution">
    <text evidence="22">The sequence shown here is derived from an EMBL/GenBank/DDBJ whole genome shotgun (WGS) entry which is preliminary data.</text>
</comment>
<dbReference type="GO" id="GO:0003924">
    <property type="term" value="F:GTPase activity"/>
    <property type="evidence" value="ECO:0007669"/>
    <property type="project" value="InterPro"/>
</dbReference>
<keyword evidence="14" id="KW-0624">Polysaccharide degradation</keyword>
<evidence type="ECO:0000256" key="19">
    <source>
        <dbReference type="SAM" id="SignalP"/>
    </source>
</evidence>
<dbReference type="InterPro" id="IPR041095">
    <property type="entry name" value="EFG_II"/>
</dbReference>
<evidence type="ECO:0000256" key="9">
    <source>
        <dbReference type="ARBA" id="ARBA00023134"/>
    </source>
</evidence>
<keyword evidence="9" id="KW-0342">GTP-binding</keyword>
<feature type="domain" description="Elongation factor EFG" evidence="20">
    <location>
        <begin position="1707"/>
        <end position="1786"/>
    </location>
</feature>
<dbReference type="FunFam" id="3.30.230.10:FF:000009">
    <property type="entry name" value="116 kDa U5 small nuclear ribonucleoprotein component"/>
    <property type="match status" value="1"/>
</dbReference>
<dbReference type="InterPro" id="IPR001722">
    <property type="entry name" value="Glyco_hydro_7"/>
</dbReference>
<dbReference type="GO" id="GO:0071007">
    <property type="term" value="C:U2-type catalytic step 2 spliceosome"/>
    <property type="evidence" value="ECO:0007669"/>
    <property type="project" value="TreeGrafter"/>
</dbReference>
<dbReference type="PANTHER" id="PTHR42908">
    <property type="entry name" value="TRANSLATION ELONGATION FACTOR-RELATED"/>
    <property type="match status" value="1"/>
</dbReference>
<gene>
    <name evidence="22" type="ORF">PGLA1383_LOCUS29672</name>
</gene>
<evidence type="ECO:0000256" key="11">
    <source>
        <dbReference type="ARBA" id="ARBA00023242"/>
    </source>
</evidence>
<dbReference type="CDD" id="cd04090">
    <property type="entry name" value="EF2_II_snRNP"/>
    <property type="match status" value="1"/>
</dbReference>
<dbReference type="InterPro" id="IPR035655">
    <property type="entry name" value="U5-116kDa_C"/>
</dbReference>
<keyword evidence="8" id="KW-0136">Cellulose degradation</keyword>
<keyword evidence="4" id="KW-0507">mRNA processing</keyword>
<evidence type="ECO:0000256" key="10">
    <source>
        <dbReference type="ARBA" id="ARBA00023187"/>
    </source>
</evidence>
<evidence type="ECO:0000256" key="13">
    <source>
        <dbReference type="ARBA" id="ARBA00023295"/>
    </source>
</evidence>
<evidence type="ECO:0000256" key="15">
    <source>
        <dbReference type="ARBA" id="ARBA00031432"/>
    </source>
</evidence>
<feature type="region of interest" description="Disordered" evidence="17">
    <location>
        <begin position="905"/>
        <end position="954"/>
    </location>
</feature>
<dbReference type="FunFam" id="3.40.50.300:FF:000646">
    <property type="entry name" value="U5 small nuclear ribonucleoprotein component"/>
    <property type="match status" value="1"/>
</dbReference>
<proteinExistence type="inferred from homology"/>
<dbReference type="GO" id="GO:0005525">
    <property type="term" value="F:GTP binding"/>
    <property type="evidence" value="ECO:0007669"/>
    <property type="project" value="UniProtKB-KW"/>
</dbReference>
<dbReference type="InterPro" id="IPR031950">
    <property type="entry name" value="EFTUD2_N"/>
</dbReference>
<dbReference type="GO" id="GO:0046540">
    <property type="term" value="C:U4/U6 x U5 tri-snRNP complex"/>
    <property type="evidence" value="ECO:0007669"/>
    <property type="project" value="TreeGrafter"/>
</dbReference>
<dbReference type="OrthoDB" id="364892at2759"/>
<dbReference type="Pfam" id="PF03764">
    <property type="entry name" value="EFG_IV"/>
    <property type="match status" value="1"/>
</dbReference>
<keyword evidence="23" id="KW-1185">Reference proteome</keyword>
<dbReference type="FunFam" id="3.30.70.870:FF:000002">
    <property type="entry name" value="Translation elongation factor 2"/>
    <property type="match status" value="1"/>
</dbReference>
<evidence type="ECO:0000256" key="5">
    <source>
        <dbReference type="ARBA" id="ARBA00022728"/>
    </source>
</evidence>
<sequence>MAIFRAVAAAAVVALLGMMPASAQQVGTLKPEEHPPMPFWTCTEKGCTKEMKSLAQDSNWRWIHNGQGTNCYDKKEWDATLCPDPETCAANCHLDGITSDTYASSYGVFKEPRGVKLKLVTKTPYGKNIGSRLYLMDTESTYQMFKLKNMEFSITVDASRLPCGINGAVYFVEMDADGGKLASAGTNTAGAKYGTGYCDAQCPHDMKFIKGKANVLEWNSTLPTPIGKYGSCCAEMDIWEANSRATAYTAHPCNLKGSMLCDGVECGDTTKGERYKGVCDKDGCDSNAFRLGNKTFYGRTSNMQEFDVNSRAPIMVVTQFVTSDGTDTGDLVDIRRFYMQNGKLIPNANSSLAGVKGNSLTKQLCDEMKAVFGDTNDFAAKGGLKAMGEALDRGVVLALSLWDDDTANMLWLDSAYPPGADPATPGILRGPCKKTSGKIEYTRKHYPRASVRYLDLMVGKIGTTSESHRPEEAEGGDEKYGGDDRFTTRRMRVLVDVSGIVEAHVSAAEQSQLPTRSIAHHSPHGTGREGNSDSRSLQAMLLNAAEPTPLHLGIPEQETTGGPRRRPWTARFVAAANSSVGIWRERRTEAEAAVLLLRSLAACTRGVDDEEGLLAWTVPCGEGLDSAVKGRNLGGKVKWEVKEFKEHFGLFPAGDKLRSGTLKVSDGFEIYYEEHGSADGVPAVFLHGGPGAGCSARMAQLFDPKAFRVVLFDQRGSGKSKRPGVPSASSAQLDGNNTWRLVEDTELLREHLGISRWVVAGGSWGTLLAVAYASLHPSRVLGMALRAVCLFREAELEYFIGPCEAGARGLCSDAWKRLTDWLPWAATSQASGRAIAAAFRDAVLGLDKQLSPRDAVSRWLAWEGALSAARPRAGFQLAACEPQAPPGRQPELKAEAPTEMDESLYDEFGNYRGPDIDDDEEEDEDFLGGLDEDEEQARGDDDGAGAGDDDMEGKADRQIILHEDKKYYPDAEELYGDAEALVQMEDTQPLTDPIIAPPNLIRNICLMGAMHHGKTLFMDQLVMNTHEKDYKVDKELRYTDSRQDEQDRCITVKASSMSLVLQDSKDKSYLFHVMDTPGHTNFQDEVVASMAMSDGVVLFVDVVVGLTQHVERMLKHAIQDKLSVVLVVNSMDRLVVELKLPPADAYHKLRFCIEDINETMEKLYDSCATEVESRTYFSPLKGNVLFCSSLFRMMFTLESYAAVYAEMHENSFDPKVLAKCLWGDLYFNADTGGFQKTPPDADQPRSFVQFVLEPIYKVFAHCIGEEKEDLASTLAEVGIYLHKKDYELDAKGLCRKVFAQYFGVGGGLPSFIDMVVKHIANPKENAAAKVEALYAGDQDGAVAADMKSLDHTGYLMLHTVKQFHRPDCRSFDVFGRVMSGTIFRGDRVKILGENYSLDDDEDMAIREVQNLWIYEGRYRVEVSHVPAGNWVLIGGIEGSIKKTSTITTASNDEEVEIFRPLRFCTTPVIKVAIEPLQPAELPKMVDGLRKIDRAYPLAKTKVEESGEHVIMGTGEIFLDCILHDLRRLYGDLEIKVADPVVEFCETVVETSSLKCFAETPNKKNKIYMVAEPLEKGLGEDIEKGKVKIEWENRRMSDYMTKNYDWDLLAARSIWAFGPEVNGPNVLVDDCLPSEVNKSLLAQTKDSLVQGFQWATKEGPLCDERIRSVKFKILNATLAEDAVMRGGGQIIPTARRVAYSAFLLATPRLMEPVMFSDIECPADCVAAIYNVLSRRRGHVVRDLPKPGSPMYSVHAYLPAMESFGFETDLRTHTSGQAGLPLFVVVAVVAVVVVVVVVCGCCCCCLFAAVVVFAILLLLLLLVLLLLSHVL</sequence>
<dbReference type="InterPro" id="IPR020568">
    <property type="entry name" value="Ribosomal_Su5_D2-typ_SF"/>
</dbReference>
<evidence type="ECO:0000256" key="17">
    <source>
        <dbReference type="SAM" id="MobiDB-lite"/>
    </source>
</evidence>
<dbReference type="CDD" id="cd07999">
    <property type="entry name" value="GH7_CBH_EG"/>
    <property type="match status" value="1"/>
</dbReference>
<feature type="region of interest" description="Disordered" evidence="17">
    <location>
        <begin position="508"/>
        <end position="534"/>
    </location>
</feature>
<evidence type="ECO:0000256" key="6">
    <source>
        <dbReference type="ARBA" id="ARBA00022741"/>
    </source>
</evidence>
<dbReference type="EMBL" id="CAJNNV010025054">
    <property type="protein sequence ID" value="CAE8611872.1"/>
    <property type="molecule type" value="Genomic_DNA"/>
</dbReference>
<dbReference type="InterPro" id="IPR035647">
    <property type="entry name" value="EFG_III/V"/>
</dbReference>
<evidence type="ECO:0000313" key="23">
    <source>
        <dbReference type="Proteomes" id="UP000654075"/>
    </source>
</evidence>
<evidence type="ECO:0000256" key="3">
    <source>
        <dbReference type="ARBA" id="ARBA00018774"/>
    </source>
</evidence>
<evidence type="ECO:0000256" key="14">
    <source>
        <dbReference type="ARBA" id="ARBA00023326"/>
    </source>
</evidence>
<evidence type="ECO:0000256" key="12">
    <source>
        <dbReference type="ARBA" id="ARBA00023277"/>
    </source>
</evidence>
<dbReference type="Gene3D" id="2.70.100.10">
    <property type="entry name" value="Glycoside hydrolase, family 7, domain"/>
    <property type="match status" value="1"/>
</dbReference>
<feature type="compositionally biased region" description="Acidic residues" evidence="17">
    <location>
        <begin position="916"/>
        <end position="935"/>
    </location>
</feature>
<keyword evidence="13" id="KW-0326">Glycosidase</keyword>
<dbReference type="InterPro" id="IPR009000">
    <property type="entry name" value="Transl_B-barrel_sf"/>
</dbReference>
<dbReference type="Gene3D" id="3.40.50.1820">
    <property type="entry name" value="alpha/beta hydrolase"/>
    <property type="match status" value="1"/>
</dbReference>
<dbReference type="Gene3D" id="3.90.1430.10">
    <property type="entry name" value="Yeast translation eEF2 (G' domain)"/>
    <property type="match status" value="1"/>
</dbReference>
<evidence type="ECO:0000256" key="18">
    <source>
        <dbReference type="SAM" id="Phobius"/>
    </source>
</evidence>
<keyword evidence="6" id="KW-0547">Nucleotide-binding</keyword>
<dbReference type="InterPro" id="IPR000073">
    <property type="entry name" value="AB_hydrolase_1"/>
</dbReference>
<accession>A0A813FE15</accession>
<evidence type="ECO:0000256" key="1">
    <source>
        <dbReference type="ARBA" id="ARBA00004123"/>
    </source>
</evidence>
<dbReference type="InterPro" id="IPR000795">
    <property type="entry name" value="T_Tr_GTP-bd_dom"/>
</dbReference>
<keyword evidence="18" id="KW-0812">Transmembrane</keyword>
<dbReference type="InterPro" id="IPR029058">
    <property type="entry name" value="AB_hydrolase_fold"/>
</dbReference>
<feature type="region of interest" description="Disordered" evidence="17">
    <location>
        <begin position="464"/>
        <end position="484"/>
    </location>
</feature>
<dbReference type="Pfam" id="PF00679">
    <property type="entry name" value="EFG_C"/>
    <property type="match status" value="1"/>
</dbReference>
<organism evidence="22 23">
    <name type="scientific">Polarella glacialis</name>
    <name type="common">Dinoflagellate</name>
    <dbReference type="NCBI Taxonomy" id="89957"/>
    <lineage>
        <taxon>Eukaryota</taxon>
        <taxon>Sar</taxon>
        <taxon>Alveolata</taxon>
        <taxon>Dinophyceae</taxon>
        <taxon>Suessiales</taxon>
        <taxon>Suessiaceae</taxon>
        <taxon>Polarella</taxon>
    </lineage>
</organism>
<dbReference type="Pfam" id="PF00009">
    <property type="entry name" value="GTP_EFTU"/>
    <property type="match status" value="1"/>
</dbReference>
<keyword evidence="5" id="KW-0747">Spliceosome</keyword>
<dbReference type="Gene3D" id="3.30.70.870">
    <property type="entry name" value="Elongation Factor G (Translational Gtpase), domain 3"/>
    <property type="match status" value="1"/>
</dbReference>
<dbReference type="InterPro" id="IPR037019">
    <property type="entry name" value="Glyco_hydro_7_sf"/>
</dbReference>
<dbReference type="GO" id="GO:0000398">
    <property type="term" value="P:mRNA splicing, via spliceosome"/>
    <property type="evidence" value="ECO:0007669"/>
    <property type="project" value="TreeGrafter"/>
</dbReference>
<keyword evidence="12" id="KW-0119">Carbohydrate metabolism</keyword>
<keyword evidence="19" id="KW-0732">Signal</keyword>
<feature type="compositionally biased region" description="Basic and acidic residues" evidence="17">
    <location>
        <begin position="466"/>
        <end position="484"/>
    </location>
</feature>
<dbReference type="FunFam" id="2.40.30.10:FF:000029">
    <property type="entry name" value="116 kDa U5 small nuclear ribonucleoprotein component"/>
    <property type="match status" value="1"/>
</dbReference>
<comment type="similarity">
    <text evidence="2">Belongs to the glycosyl hydrolase 7 (cellulase C) family.</text>
</comment>
<evidence type="ECO:0000313" key="22">
    <source>
        <dbReference type="EMBL" id="CAE8611872.1"/>
    </source>
</evidence>
<dbReference type="Pfam" id="PF00840">
    <property type="entry name" value="Glyco_hydro_7"/>
    <property type="match status" value="1"/>
</dbReference>
<dbReference type="SUPFAM" id="SSF54211">
    <property type="entry name" value="Ribosomal protein S5 domain 2-like"/>
    <property type="match status" value="1"/>
</dbReference>
<protein>
    <recommendedName>
        <fullName evidence="3">116 kDa U5 small nuclear ribonucleoprotein component</fullName>
    </recommendedName>
    <alternativeName>
        <fullName evidence="15">U5 snRNP-specific protein, 116 kDa</fullName>
    </alternativeName>
</protein>